<dbReference type="InterPro" id="IPR002577">
    <property type="entry name" value="HTH_HxlR"/>
</dbReference>
<dbReference type="SUPFAM" id="SSF55718">
    <property type="entry name" value="SCP-like"/>
    <property type="match status" value="1"/>
</dbReference>
<proteinExistence type="predicted"/>
<keyword evidence="3" id="KW-0804">Transcription</keyword>
<keyword evidence="1" id="KW-0805">Transcription regulation</keyword>
<evidence type="ECO:0000256" key="3">
    <source>
        <dbReference type="ARBA" id="ARBA00023163"/>
    </source>
</evidence>
<accession>A0ABY2Q9A4</accession>
<evidence type="ECO:0000256" key="2">
    <source>
        <dbReference type="ARBA" id="ARBA00023125"/>
    </source>
</evidence>
<dbReference type="PANTHER" id="PTHR33204:SF18">
    <property type="entry name" value="TRANSCRIPTIONAL REGULATORY PROTEIN"/>
    <property type="match status" value="1"/>
</dbReference>
<dbReference type="EMBL" id="SSNY01000003">
    <property type="protein sequence ID" value="THF58305.1"/>
    <property type="molecule type" value="Genomic_DNA"/>
</dbReference>
<dbReference type="PROSITE" id="PS51118">
    <property type="entry name" value="HTH_HXLR"/>
    <property type="match status" value="1"/>
</dbReference>
<dbReference type="Proteomes" id="UP000306441">
    <property type="component" value="Unassembled WGS sequence"/>
</dbReference>
<organism evidence="5 6">
    <name type="scientific">Ollibium composti</name>
    <dbReference type="NCBI Taxonomy" id="2675109"/>
    <lineage>
        <taxon>Bacteria</taxon>
        <taxon>Pseudomonadati</taxon>
        <taxon>Pseudomonadota</taxon>
        <taxon>Alphaproteobacteria</taxon>
        <taxon>Hyphomicrobiales</taxon>
        <taxon>Phyllobacteriaceae</taxon>
        <taxon>Ollibium</taxon>
    </lineage>
</organism>
<dbReference type="Pfam" id="PF01638">
    <property type="entry name" value="HxlR"/>
    <property type="match status" value="1"/>
</dbReference>
<comment type="caution">
    <text evidence="5">The sequence shown here is derived from an EMBL/GenBank/DDBJ whole genome shotgun (WGS) entry which is preliminary data.</text>
</comment>
<keyword evidence="6" id="KW-1185">Reference proteome</keyword>
<dbReference type="InterPro" id="IPR036527">
    <property type="entry name" value="SCP2_sterol-bd_dom_sf"/>
</dbReference>
<evidence type="ECO:0000313" key="5">
    <source>
        <dbReference type="EMBL" id="THF58305.1"/>
    </source>
</evidence>
<dbReference type="PANTHER" id="PTHR33204">
    <property type="entry name" value="TRANSCRIPTIONAL REGULATOR, MARR FAMILY"/>
    <property type="match status" value="1"/>
</dbReference>
<dbReference type="RefSeq" id="WP_136355372.1">
    <property type="nucleotide sequence ID" value="NZ_SSNY01000003.1"/>
</dbReference>
<dbReference type="SUPFAM" id="SSF46785">
    <property type="entry name" value="Winged helix' DNA-binding domain"/>
    <property type="match status" value="1"/>
</dbReference>
<feature type="domain" description="HTH hxlR-type" evidence="4">
    <location>
        <begin position="11"/>
        <end position="107"/>
    </location>
</feature>
<gene>
    <name evidence="5" type="ORF">E6C48_06740</name>
</gene>
<reference evidence="5 6" key="1">
    <citation type="submission" date="2019-04" db="EMBL/GenBank/DDBJ databases">
        <title>Mesorhizobium composti sp. nov., isolated from compost.</title>
        <authorList>
            <person name="Lin S.-Y."/>
            <person name="Hameed A."/>
            <person name="Hsieh Y.-T."/>
            <person name="Young C.-C."/>
        </authorList>
    </citation>
    <scope>NUCLEOTIDE SEQUENCE [LARGE SCALE GENOMIC DNA]</scope>
    <source>
        <strain evidence="5 6">CC-YTH430</strain>
    </source>
</reference>
<dbReference type="InterPro" id="IPR036390">
    <property type="entry name" value="WH_DNA-bd_sf"/>
</dbReference>
<protein>
    <submittedName>
        <fullName evidence="5">Helix-turn-helix transcriptional regulator</fullName>
    </submittedName>
</protein>
<sequence length="230" mass="25885">MGDQGSYGQFCPVSMAAEILCTRWTALVVRELLCGSTRFNDLRRGVPRMSPSLLSKRLKDLEKAGVIVTAPGSSGSTEYRLSAAGEELGPIILGMGFWGQRWIESQLSLQNLDPSLLMWDIRRKLDPQPLPARKCTIQFQYPELRDARRNWWMVIENGEVDLCSSDPGYEVNLLVRSSLRTMTAIWMGFAAIPRELEAGRLELEGERPIANAIQRWLSLSTFAPEPRQVS</sequence>
<evidence type="ECO:0000256" key="1">
    <source>
        <dbReference type="ARBA" id="ARBA00023015"/>
    </source>
</evidence>
<dbReference type="InterPro" id="IPR036388">
    <property type="entry name" value="WH-like_DNA-bd_sf"/>
</dbReference>
<evidence type="ECO:0000313" key="6">
    <source>
        <dbReference type="Proteomes" id="UP000306441"/>
    </source>
</evidence>
<name>A0ABY2Q9A4_9HYPH</name>
<dbReference type="Gene3D" id="1.10.10.10">
    <property type="entry name" value="Winged helix-like DNA-binding domain superfamily/Winged helix DNA-binding domain"/>
    <property type="match status" value="1"/>
</dbReference>
<evidence type="ECO:0000259" key="4">
    <source>
        <dbReference type="PROSITE" id="PS51118"/>
    </source>
</evidence>
<keyword evidence="2" id="KW-0238">DNA-binding</keyword>